<evidence type="ECO:0000313" key="2">
    <source>
        <dbReference type="Proteomes" id="UP000286415"/>
    </source>
</evidence>
<gene>
    <name evidence="1" type="ORF">CSKR_114422</name>
</gene>
<dbReference type="Proteomes" id="UP000286415">
    <property type="component" value="Unassembled WGS sequence"/>
</dbReference>
<organism evidence="1 2">
    <name type="scientific">Clonorchis sinensis</name>
    <name type="common">Chinese liver fluke</name>
    <dbReference type="NCBI Taxonomy" id="79923"/>
    <lineage>
        <taxon>Eukaryota</taxon>
        <taxon>Metazoa</taxon>
        <taxon>Spiralia</taxon>
        <taxon>Lophotrochozoa</taxon>
        <taxon>Platyhelminthes</taxon>
        <taxon>Trematoda</taxon>
        <taxon>Digenea</taxon>
        <taxon>Opisthorchiida</taxon>
        <taxon>Opisthorchiata</taxon>
        <taxon>Opisthorchiidae</taxon>
        <taxon>Clonorchis</taxon>
    </lineage>
</organism>
<sequence>MQRLYLHSVYPVSSRSPRRKLHQGAAPPSMMLLTSGVTKVSSPSPSAADQFGVTRVQVVAKSNGCFQTSMNLTTAAARRVFLCTRFSGLNYGPINVADLKFLSLLSSGLGSVYESNMVLVGPARYSDSFAPSRSKCSESKVDPITQILSPTQSCTQYISVSSCKSILGSSCLRYILTTVTTFRCLAAMPPEGSTKAGILPGCPSLDREGRQRGRSRVRNTDLSVSKFAL</sequence>
<protein>
    <submittedName>
        <fullName evidence="1">Uncharacterized protein</fullName>
    </submittedName>
</protein>
<reference evidence="1 2" key="1">
    <citation type="journal article" date="2018" name="Biotechnol. Adv.">
        <title>Improved genomic resources and new bioinformatic workflow for the carcinogenic parasite Clonorchis sinensis: Biotechnological implications.</title>
        <authorList>
            <person name="Wang D."/>
            <person name="Korhonen P.K."/>
            <person name="Gasser R.B."/>
            <person name="Young N.D."/>
        </authorList>
    </citation>
    <scope>NUCLEOTIDE SEQUENCE [LARGE SCALE GENOMIC DNA]</scope>
    <source>
        <strain evidence="1">Cs-k2</strain>
    </source>
</reference>
<dbReference type="EMBL" id="NIRI02000042">
    <property type="protein sequence ID" value="KAG5447230.1"/>
    <property type="molecule type" value="Genomic_DNA"/>
</dbReference>
<proteinExistence type="predicted"/>
<dbReference type="InParanoid" id="A0A419PYU1"/>
<dbReference type="AlphaFoldDB" id="A0A419PYU1"/>
<keyword evidence="2" id="KW-1185">Reference proteome</keyword>
<accession>A0A419PYU1</accession>
<comment type="caution">
    <text evidence="1">The sequence shown here is derived from an EMBL/GenBank/DDBJ whole genome shotgun (WGS) entry which is preliminary data.</text>
</comment>
<reference evidence="1 2" key="2">
    <citation type="journal article" date="2021" name="Genomics">
        <title>High-quality reference genome for Clonorchis sinensis.</title>
        <authorList>
            <person name="Young N.D."/>
            <person name="Stroehlein A.J."/>
            <person name="Kinkar L."/>
            <person name="Wang T."/>
            <person name="Sohn W.M."/>
            <person name="Chang B.C.H."/>
            <person name="Kaur P."/>
            <person name="Weisz D."/>
            <person name="Dudchenko O."/>
            <person name="Aiden E.L."/>
            <person name="Korhonen P.K."/>
            <person name="Gasser R.B."/>
        </authorList>
    </citation>
    <scope>NUCLEOTIDE SEQUENCE [LARGE SCALE GENOMIC DNA]</scope>
    <source>
        <strain evidence="1">Cs-k2</strain>
    </source>
</reference>
<evidence type="ECO:0000313" key="1">
    <source>
        <dbReference type="EMBL" id="KAG5447230.1"/>
    </source>
</evidence>
<name>A0A419PYU1_CLOSI</name>